<protein>
    <recommendedName>
        <fullName evidence="2">C1q domain-containing protein</fullName>
    </recommendedName>
</protein>
<keyword evidence="4" id="KW-1185">Reference proteome</keyword>
<feature type="signal peptide" evidence="1">
    <location>
        <begin position="1"/>
        <end position="17"/>
    </location>
</feature>
<evidence type="ECO:0000313" key="3">
    <source>
        <dbReference type="EMBL" id="RYU93401.1"/>
    </source>
</evidence>
<feature type="domain" description="C1q" evidence="2">
    <location>
        <begin position="182"/>
        <end position="327"/>
    </location>
</feature>
<dbReference type="EMBL" id="SEWF01000046">
    <property type="protein sequence ID" value="RYU93401.1"/>
    <property type="molecule type" value="Genomic_DNA"/>
</dbReference>
<dbReference type="RefSeq" id="WP_130023476.1">
    <property type="nucleotide sequence ID" value="NZ_SEWF01000046.1"/>
</dbReference>
<dbReference type="Pfam" id="PF00386">
    <property type="entry name" value="C1q"/>
    <property type="match status" value="1"/>
</dbReference>
<reference evidence="3 4" key="1">
    <citation type="submission" date="2019-02" db="EMBL/GenBank/DDBJ databases">
        <title>Bacterial novel species Emticicia sp. 17J42-9 isolated from soil.</title>
        <authorList>
            <person name="Jung H.-Y."/>
        </authorList>
    </citation>
    <scope>NUCLEOTIDE SEQUENCE [LARGE SCALE GENOMIC DNA]</scope>
    <source>
        <strain evidence="3 4">17J42-9</strain>
    </source>
</reference>
<dbReference type="SUPFAM" id="SSF49842">
    <property type="entry name" value="TNF-like"/>
    <property type="match status" value="1"/>
</dbReference>
<sequence length="327" mass="35086">MKNTLLLLLLLVSAKLAGQSVTILPTSADSPLQIRKNAIGLDHRNAIGSVGVGTYASAEEGYIQTHTNHPLAFSTNNTGAQLILKTNGYFGIGTDSPQYLLDLTHRARIRTSNQTAGIWFSKSNNHVNEGAFFGNLNDTQTGIYIGNNWRFSLSDAGVVNIPNLAGTGTRNVGADANGNLVALAAPSAGTVGFSIAASAPITIPGNNTYIYIGGNEIEYNVGNAWSNNPNQFTAPSNGLYHFTVKLSWGGRGNGHRALFLLKNYTDYIKGRADFPGNDQPLKQYFTTTIYLNANDKIQLVVQQNSGYDIGLSGELFDTTVFSGFKIN</sequence>
<accession>A0A4Q5LUN5</accession>
<dbReference type="Proteomes" id="UP000293162">
    <property type="component" value="Unassembled WGS sequence"/>
</dbReference>
<organism evidence="3 4">
    <name type="scientific">Emticicia agri</name>
    <dbReference type="NCBI Taxonomy" id="2492393"/>
    <lineage>
        <taxon>Bacteria</taxon>
        <taxon>Pseudomonadati</taxon>
        <taxon>Bacteroidota</taxon>
        <taxon>Cytophagia</taxon>
        <taxon>Cytophagales</taxon>
        <taxon>Leadbetterellaceae</taxon>
        <taxon>Emticicia</taxon>
    </lineage>
</organism>
<dbReference type="Gene3D" id="2.60.120.40">
    <property type="match status" value="1"/>
</dbReference>
<comment type="caution">
    <text evidence="3">The sequence shown here is derived from an EMBL/GenBank/DDBJ whole genome shotgun (WGS) entry which is preliminary data.</text>
</comment>
<evidence type="ECO:0000313" key="4">
    <source>
        <dbReference type="Proteomes" id="UP000293162"/>
    </source>
</evidence>
<dbReference type="InterPro" id="IPR001073">
    <property type="entry name" value="C1q_dom"/>
</dbReference>
<feature type="chain" id="PRO_5020967231" description="C1q domain-containing protein" evidence="1">
    <location>
        <begin position="18"/>
        <end position="327"/>
    </location>
</feature>
<proteinExistence type="predicted"/>
<evidence type="ECO:0000259" key="2">
    <source>
        <dbReference type="PROSITE" id="PS50871"/>
    </source>
</evidence>
<keyword evidence="1" id="KW-0732">Signal</keyword>
<dbReference type="PROSITE" id="PS50871">
    <property type="entry name" value="C1Q"/>
    <property type="match status" value="1"/>
</dbReference>
<name>A0A4Q5LUN5_9BACT</name>
<dbReference type="AlphaFoldDB" id="A0A4Q5LUN5"/>
<evidence type="ECO:0000256" key="1">
    <source>
        <dbReference type="SAM" id="SignalP"/>
    </source>
</evidence>
<dbReference type="OrthoDB" id="936249at2"/>
<gene>
    <name evidence="3" type="ORF">EWM59_22325</name>
</gene>
<dbReference type="InterPro" id="IPR008983">
    <property type="entry name" value="Tumour_necrosis_fac-like_dom"/>
</dbReference>